<keyword evidence="2" id="KW-1185">Reference proteome</keyword>
<comment type="caution">
    <text evidence="1">The sequence shown here is derived from an EMBL/GenBank/DDBJ whole genome shotgun (WGS) entry which is preliminary data.</text>
</comment>
<protein>
    <submittedName>
        <fullName evidence="1">Uncharacterized protein</fullName>
    </submittedName>
</protein>
<organism evidence="1 2">
    <name type="scientific">Lentinula aff. detonsa</name>
    <dbReference type="NCBI Taxonomy" id="2804958"/>
    <lineage>
        <taxon>Eukaryota</taxon>
        <taxon>Fungi</taxon>
        <taxon>Dikarya</taxon>
        <taxon>Basidiomycota</taxon>
        <taxon>Agaricomycotina</taxon>
        <taxon>Agaricomycetes</taxon>
        <taxon>Agaricomycetidae</taxon>
        <taxon>Agaricales</taxon>
        <taxon>Marasmiineae</taxon>
        <taxon>Omphalotaceae</taxon>
        <taxon>Lentinula</taxon>
    </lineage>
</organism>
<reference evidence="1" key="1">
    <citation type="submission" date="2022-08" db="EMBL/GenBank/DDBJ databases">
        <authorList>
            <consortium name="DOE Joint Genome Institute"/>
            <person name="Min B."/>
            <person name="Riley R."/>
            <person name="Sierra-Patev S."/>
            <person name="Naranjo-Ortiz M."/>
            <person name="Looney B."/>
            <person name="Konkel Z."/>
            <person name="Slot J.C."/>
            <person name="Sakamoto Y."/>
            <person name="Steenwyk J.L."/>
            <person name="Rokas A."/>
            <person name="Carro J."/>
            <person name="Camarero S."/>
            <person name="Ferreira P."/>
            <person name="Molpeceres G."/>
            <person name="Ruiz-Duenas F.J."/>
            <person name="Serrano A."/>
            <person name="Henrissat B."/>
            <person name="Drula E."/>
            <person name="Hughes K.W."/>
            <person name="Mata J.L."/>
            <person name="Ishikawa N.K."/>
            <person name="Vargas-Isla R."/>
            <person name="Ushijima S."/>
            <person name="Smith C.A."/>
            <person name="Ahrendt S."/>
            <person name="Andreopoulos W."/>
            <person name="He G."/>
            <person name="Labutti K."/>
            <person name="Lipzen A."/>
            <person name="Ng V."/>
            <person name="Sandor L."/>
            <person name="Barry K."/>
            <person name="Martinez A.T."/>
            <person name="Xiao Y."/>
            <person name="Gibbons J.G."/>
            <person name="Terashima K."/>
            <person name="Hibbett D.S."/>
            <person name="Grigoriev I.V."/>
        </authorList>
    </citation>
    <scope>NUCLEOTIDE SEQUENCE</scope>
    <source>
        <strain evidence="1">TFB10291</strain>
    </source>
</reference>
<evidence type="ECO:0000313" key="1">
    <source>
        <dbReference type="EMBL" id="KAJ3788882.1"/>
    </source>
</evidence>
<accession>A0AA38NLI2</accession>
<gene>
    <name evidence="1" type="ORF">GGU10DRAFT_344859</name>
</gene>
<dbReference type="AlphaFoldDB" id="A0AA38NLI2"/>
<dbReference type="EMBL" id="MU793268">
    <property type="protein sequence ID" value="KAJ3788882.1"/>
    <property type="molecule type" value="Genomic_DNA"/>
</dbReference>
<evidence type="ECO:0000313" key="2">
    <source>
        <dbReference type="Proteomes" id="UP001163798"/>
    </source>
</evidence>
<dbReference type="Proteomes" id="UP001163798">
    <property type="component" value="Unassembled WGS sequence"/>
</dbReference>
<sequence length="485" mass="55812">MIFPEELLHAVVGYIAYNTCFIETQIPELRWKYARSQLLSLSLTARQFRRLSFPFLFAHIEIRRVEDIKNLVDQCALNITLAASIRTLDISVGLREEDVNTLHVLLSQLIRLSQLNWNSIPIDLPLLNAINRHPLTAVLMTSMNCLPSSANPSDLTKIVLKYAPIVAGSNDHRNAQFDQQLDAHLNRGMCLLRLSVGQASYLGVEFGARRLNGLREIDLTLDYRAISELSWLRGITDAHPHLWKIRFLDLHGYYFINGRTISFVQSFLEDIRREGLEESMSLKGFAVTRTTPGSALSSRPINDWQVTGLNLKMRTLRVLKLAHERFPQTTILTLSIGRVHVDDFMEVLCRFSSLQVVNFLHASYCLHFGQKKPWISCHKAKSRRHPVKRAGPVETESAMIWYTSRIARRIPTIDAFYIEEYGYDEPVGSGDRWEVLGWINAHELRRAHGQLPTGTLRYLPLQKLPQYSDSEEFRYPKYYTATYRV</sequence>
<proteinExistence type="predicted"/>
<name>A0AA38NLI2_9AGAR</name>